<dbReference type="GO" id="GO:0004527">
    <property type="term" value="F:exonuclease activity"/>
    <property type="evidence" value="ECO:0007669"/>
    <property type="project" value="UniProtKB-KW"/>
</dbReference>
<feature type="domain" description="C2H2-type" evidence="5">
    <location>
        <begin position="50"/>
        <end position="71"/>
    </location>
</feature>
<protein>
    <recommendedName>
        <fullName evidence="5">C2H2-type domain-containing protein</fullName>
    </recommendedName>
</protein>
<evidence type="ECO:0000256" key="1">
    <source>
        <dbReference type="ARBA" id="ARBA00022722"/>
    </source>
</evidence>
<feature type="region of interest" description="Disordered" evidence="4">
    <location>
        <begin position="341"/>
        <end position="535"/>
    </location>
</feature>
<dbReference type="Pfam" id="PF00929">
    <property type="entry name" value="RNase_T"/>
    <property type="match status" value="1"/>
</dbReference>
<evidence type="ECO:0000259" key="5">
    <source>
        <dbReference type="PROSITE" id="PS00028"/>
    </source>
</evidence>
<name>A0A1V6NX69_PENPO</name>
<feature type="region of interest" description="Disordered" evidence="4">
    <location>
        <begin position="279"/>
        <end position="326"/>
    </location>
</feature>
<dbReference type="InterPro" id="IPR012337">
    <property type="entry name" value="RNaseH-like_sf"/>
</dbReference>
<proteinExistence type="predicted"/>
<feature type="compositionally biased region" description="Polar residues" evidence="4">
    <location>
        <begin position="555"/>
        <end position="576"/>
    </location>
</feature>
<evidence type="ECO:0000256" key="2">
    <source>
        <dbReference type="ARBA" id="ARBA00022801"/>
    </source>
</evidence>
<dbReference type="SUPFAM" id="SSF53098">
    <property type="entry name" value="Ribonuclease H-like"/>
    <property type="match status" value="1"/>
</dbReference>
<feature type="compositionally biased region" description="Polar residues" evidence="4">
    <location>
        <begin position="96"/>
        <end position="116"/>
    </location>
</feature>
<keyword evidence="1" id="KW-0540">Nuclease</keyword>
<feature type="compositionally biased region" description="Polar residues" evidence="4">
    <location>
        <begin position="281"/>
        <end position="292"/>
    </location>
</feature>
<dbReference type="PANTHER" id="PTHR12801">
    <property type="entry name" value="RNA EXONUCLEASE REXO1 / RECO3 FAMILY MEMBER-RELATED"/>
    <property type="match status" value="1"/>
</dbReference>
<organism evidence="6 7">
    <name type="scientific">Penicillium polonicum</name>
    <dbReference type="NCBI Taxonomy" id="60169"/>
    <lineage>
        <taxon>Eukaryota</taxon>
        <taxon>Fungi</taxon>
        <taxon>Dikarya</taxon>
        <taxon>Ascomycota</taxon>
        <taxon>Pezizomycotina</taxon>
        <taxon>Eurotiomycetes</taxon>
        <taxon>Eurotiomycetidae</taxon>
        <taxon>Eurotiales</taxon>
        <taxon>Aspergillaceae</taxon>
        <taxon>Penicillium</taxon>
    </lineage>
</organism>
<dbReference type="GO" id="GO:0006364">
    <property type="term" value="P:rRNA processing"/>
    <property type="evidence" value="ECO:0007669"/>
    <property type="project" value="TreeGrafter"/>
</dbReference>
<keyword evidence="2" id="KW-0378">Hydrolase</keyword>
<dbReference type="PROSITE" id="PS00028">
    <property type="entry name" value="ZINC_FINGER_C2H2_1"/>
    <property type="match status" value="1"/>
</dbReference>
<dbReference type="GO" id="GO:0005634">
    <property type="term" value="C:nucleus"/>
    <property type="evidence" value="ECO:0007669"/>
    <property type="project" value="TreeGrafter"/>
</dbReference>
<feature type="compositionally biased region" description="Basic residues" evidence="4">
    <location>
        <begin position="69"/>
        <end position="90"/>
    </location>
</feature>
<keyword evidence="3" id="KW-0269">Exonuclease</keyword>
<dbReference type="EMBL" id="MDYM01000002">
    <property type="protein sequence ID" value="OQD69210.1"/>
    <property type="molecule type" value="Genomic_DNA"/>
</dbReference>
<feature type="region of interest" description="Disordered" evidence="4">
    <location>
        <begin position="682"/>
        <end position="701"/>
    </location>
</feature>
<evidence type="ECO:0000256" key="4">
    <source>
        <dbReference type="SAM" id="MobiDB-lite"/>
    </source>
</evidence>
<feature type="compositionally biased region" description="Basic and acidic residues" evidence="4">
    <location>
        <begin position="398"/>
        <end position="433"/>
    </location>
</feature>
<feature type="region of interest" description="Disordered" evidence="4">
    <location>
        <begin position="894"/>
        <end position="924"/>
    </location>
</feature>
<feature type="compositionally biased region" description="Polar residues" evidence="4">
    <location>
        <begin position="299"/>
        <end position="320"/>
    </location>
</feature>
<feature type="compositionally biased region" description="Polar residues" evidence="4">
    <location>
        <begin position="476"/>
        <end position="496"/>
    </location>
</feature>
<dbReference type="CDD" id="cd06137">
    <property type="entry name" value="DEDDh_RNase"/>
    <property type="match status" value="1"/>
</dbReference>
<accession>A0A1V6NX69</accession>
<dbReference type="InterPro" id="IPR013520">
    <property type="entry name" value="Ribonucl_H"/>
</dbReference>
<feature type="compositionally biased region" description="Basic residues" evidence="4">
    <location>
        <begin position="896"/>
        <end position="905"/>
    </location>
</feature>
<dbReference type="InterPro" id="IPR047021">
    <property type="entry name" value="REXO1/3/4-like"/>
</dbReference>
<dbReference type="PANTHER" id="PTHR12801:SF114">
    <property type="entry name" value="EXONUCLEASE, PUTATIVE (AFU_ORTHOLOGUE AFUA_7G00870)-RELATED"/>
    <property type="match status" value="1"/>
</dbReference>
<dbReference type="SMART" id="SM00479">
    <property type="entry name" value="EXOIII"/>
    <property type="match status" value="1"/>
</dbReference>
<gene>
    <name evidence="6" type="ORF">PENPOL_c002G08535</name>
</gene>
<feature type="compositionally biased region" description="Polar residues" evidence="4">
    <location>
        <begin position="503"/>
        <end position="528"/>
    </location>
</feature>
<dbReference type="InterPro" id="IPR013087">
    <property type="entry name" value="Znf_C2H2_type"/>
</dbReference>
<evidence type="ECO:0000313" key="6">
    <source>
        <dbReference type="EMBL" id="OQD69210.1"/>
    </source>
</evidence>
<dbReference type="GO" id="GO:0000027">
    <property type="term" value="P:ribosomal large subunit assembly"/>
    <property type="evidence" value="ECO:0007669"/>
    <property type="project" value="TreeGrafter"/>
</dbReference>
<dbReference type="SMART" id="SM00355">
    <property type="entry name" value="ZnF_C2H2"/>
    <property type="match status" value="2"/>
</dbReference>
<feature type="compositionally biased region" description="Polar residues" evidence="4">
    <location>
        <begin position="342"/>
        <end position="365"/>
    </location>
</feature>
<sequence>MDWKSPKDGQSNGQPPEEVKIPCPVCQYRKFRSEQAFGDHMQAEHNIFPCHKCDLIYACRDDLAWHKSEKHGKANNKAKYKPKHKGKSRPVIRSVSPASGDTSSALPTTKQLSPQPVQAPVSNAHARQPSTETRKSPPQKRKSPMRARASSASVPQGDEQSHPAGAQVIRSPHSPVFHSRDESRQMRHPLPPRPVNVPQSPIEVPSHGFQAPSQGFQPPAQAFQPTGEVTQVPVGFYQASEQFFQPPMGDFQVPMGFYQASYQVFRPVGVPGSPAGFYQPPSESYHTPSPVYQSPPWDHQNQVENYRSGSQGYRTPTPICQTHPRRMKNRVQVYRPPLQVPQFPQENSQSPPEFWNSQFLNQESWPQESQHEEPRHEEPRHEEPQDQESRPQESWPQESRHQDPRHQDPRHQESRHQESQDQDPRHEEPRQAEEVFWAPARPARATHSPVGNSHSPGQYSQSPIHDSQQEKEVSHFPQQGSQSLQNFQSLVETSQGAEIAQSLEGSKSPEQPTQQAEQVSESFSQSAQPLELDPPLELSQFLVQVPQEAEKFIPTNKQRQSLYPQNPLTPQYTSQTKRNKFPTPHCINPPPTPSPRKQTKQTEQQPQSPHQKKTTSPLFIPPPPTSPTFSLVYGTMPHRWTDLEPPERTLILNYLLSTCHSPERLHSQGYNAPRTINTQSCANHGEPHQHHMDPRPANPNPNHRKAIVLDCEMIETTVCTSELVFITAIDFLTGEVLINSYVTPNAPVTNWLTPVSGITQEKMDTAIAEGNVFVSNADARGALRKFLNRDTVLIGHALQHDLRTLSLIHGRIVDTAIVTSEAVFPSVSAKTTLPRVWGLDTLAEELIGIKTQGGEEGHNSLEDALASREILIWCLRRPQCLKGWAEKTRESLAQMRNRRHARRNRRNEGGRANANHGQEERTAE</sequence>
<feature type="region of interest" description="Disordered" evidence="4">
    <location>
        <begin position="69"/>
        <end position="192"/>
    </location>
</feature>
<keyword evidence="7" id="KW-1185">Reference proteome</keyword>
<dbReference type="InterPro" id="IPR036397">
    <property type="entry name" value="RNaseH_sf"/>
</dbReference>
<dbReference type="Gene3D" id="3.30.420.10">
    <property type="entry name" value="Ribonuclease H-like superfamily/Ribonuclease H"/>
    <property type="match status" value="1"/>
</dbReference>
<dbReference type="GO" id="GO:0003676">
    <property type="term" value="F:nucleic acid binding"/>
    <property type="evidence" value="ECO:0007669"/>
    <property type="project" value="InterPro"/>
</dbReference>
<dbReference type="STRING" id="60169.A0A1V6NX69"/>
<feature type="compositionally biased region" description="Basic and acidic residues" evidence="4">
    <location>
        <begin position="685"/>
        <end position="694"/>
    </location>
</feature>
<evidence type="ECO:0000313" key="7">
    <source>
        <dbReference type="Proteomes" id="UP000191408"/>
    </source>
</evidence>
<feature type="compositionally biased region" description="Polar residues" evidence="4">
    <location>
        <begin position="449"/>
        <end position="466"/>
    </location>
</feature>
<feature type="compositionally biased region" description="Basic and acidic residues" evidence="4">
    <location>
        <begin position="369"/>
        <end position="391"/>
    </location>
</feature>
<feature type="region of interest" description="Disordered" evidence="4">
    <location>
        <begin position="1"/>
        <end position="20"/>
    </location>
</feature>
<dbReference type="Proteomes" id="UP000191408">
    <property type="component" value="Unassembled WGS sequence"/>
</dbReference>
<reference evidence="7" key="1">
    <citation type="journal article" date="2017" name="Nat. Microbiol.">
        <title>Global analysis of biosynthetic gene clusters reveals vast potential of secondary metabolite production in Penicillium species.</title>
        <authorList>
            <person name="Nielsen J.C."/>
            <person name="Grijseels S."/>
            <person name="Prigent S."/>
            <person name="Ji B."/>
            <person name="Dainat J."/>
            <person name="Nielsen K.F."/>
            <person name="Frisvad J.C."/>
            <person name="Workman M."/>
            <person name="Nielsen J."/>
        </authorList>
    </citation>
    <scope>NUCLEOTIDE SEQUENCE [LARGE SCALE GENOMIC DNA]</scope>
    <source>
        <strain evidence="7">IBT 4502</strain>
    </source>
</reference>
<dbReference type="AlphaFoldDB" id="A0A1V6NX69"/>
<feature type="region of interest" description="Disordered" evidence="4">
    <location>
        <begin position="553"/>
        <end position="626"/>
    </location>
</feature>
<comment type="caution">
    <text evidence="6">The sequence shown here is derived from an EMBL/GenBank/DDBJ whole genome shotgun (WGS) entry which is preliminary data.</text>
</comment>
<dbReference type="OrthoDB" id="16516at2759"/>
<evidence type="ECO:0000256" key="3">
    <source>
        <dbReference type="ARBA" id="ARBA00022839"/>
    </source>
</evidence>